<reference evidence="1" key="1">
    <citation type="submission" date="2022-08" db="EMBL/GenBank/DDBJ databases">
        <title>Multi-unit outbreak of Pandoraea commovens among non-cystic fibrosis intensive care patients from 2019 to 2021 in Berlin, Germany.</title>
        <authorList>
            <person name="Menzel P."/>
        </authorList>
    </citation>
    <scope>NUCLEOTIDE SEQUENCE</scope>
    <source>
        <strain evidence="1">LB-19-202-79</strain>
    </source>
</reference>
<name>A0ABY5QF30_9BURK</name>
<protein>
    <submittedName>
        <fullName evidence="1">Uncharacterized protein</fullName>
    </submittedName>
</protein>
<evidence type="ECO:0000313" key="2">
    <source>
        <dbReference type="Proteomes" id="UP001058980"/>
    </source>
</evidence>
<dbReference type="Proteomes" id="UP001058980">
    <property type="component" value="Chromosome"/>
</dbReference>
<proteinExistence type="predicted"/>
<keyword evidence="2" id="KW-1185">Reference proteome</keyword>
<accession>A0ABY5QF30</accession>
<dbReference type="RefSeq" id="WP_257958870.1">
    <property type="nucleotide sequence ID" value="NZ_CP102780.1"/>
</dbReference>
<gene>
    <name evidence="1" type="ORF">NTU39_26010</name>
</gene>
<evidence type="ECO:0000313" key="1">
    <source>
        <dbReference type="EMBL" id="UVA79397.1"/>
    </source>
</evidence>
<organism evidence="1 2">
    <name type="scientific">Pandoraea commovens</name>
    <dbReference type="NCBI Taxonomy" id="2508289"/>
    <lineage>
        <taxon>Bacteria</taxon>
        <taxon>Pseudomonadati</taxon>
        <taxon>Pseudomonadota</taxon>
        <taxon>Betaproteobacteria</taxon>
        <taxon>Burkholderiales</taxon>
        <taxon>Burkholderiaceae</taxon>
        <taxon>Pandoraea</taxon>
    </lineage>
</organism>
<sequence length="86" mass="10159">MVNRQTDLIDERRLDQVERVTFRKLEFSGAKWLDQLDTIKRRNSDRDSPDRRLIRDLNVDSAAAIHEIYGVHTRALSFRPQGRAPR</sequence>
<dbReference type="EMBL" id="CP102780">
    <property type="protein sequence ID" value="UVA79397.1"/>
    <property type="molecule type" value="Genomic_DNA"/>
</dbReference>